<dbReference type="InterPro" id="IPR040190">
    <property type="entry name" value="MURQ/GCKR"/>
</dbReference>
<dbReference type="KEGG" id="ccz:CCALI_01696"/>
<feature type="domain" description="SIS" evidence="13">
    <location>
        <begin position="56"/>
        <end position="219"/>
    </location>
</feature>
<dbReference type="OrthoDB" id="9813395at2"/>
<dbReference type="HAMAP" id="MF_00068">
    <property type="entry name" value="MurQ"/>
    <property type="match status" value="1"/>
</dbReference>
<evidence type="ECO:0000256" key="12">
    <source>
        <dbReference type="HAMAP-Rule" id="MF_00068"/>
    </source>
</evidence>
<proteinExistence type="inferred from homology"/>
<evidence type="ECO:0000256" key="3">
    <source>
        <dbReference type="ARBA" id="ARBA00023277"/>
    </source>
</evidence>
<dbReference type="NCBIfam" id="NF003915">
    <property type="entry name" value="PRK05441.1"/>
    <property type="match status" value="1"/>
</dbReference>
<evidence type="ECO:0000256" key="9">
    <source>
        <dbReference type="ARBA" id="ARBA00070061"/>
    </source>
</evidence>
<organism evidence="14 15">
    <name type="scientific">Chthonomonas calidirosea (strain DSM 23976 / ICMP 18418 / T49)</name>
    <dbReference type="NCBI Taxonomy" id="1303518"/>
    <lineage>
        <taxon>Bacteria</taxon>
        <taxon>Bacillati</taxon>
        <taxon>Armatimonadota</taxon>
        <taxon>Chthonomonadia</taxon>
        <taxon>Chthonomonadales</taxon>
        <taxon>Chthonomonadaceae</taxon>
        <taxon>Chthonomonas</taxon>
    </lineage>
</organism>
<evidence type="ECO:0000313" key="15">
    <source>
        <dbReference type="Proteomes" id="UP000014227"/>
    </source>
</evidence>
<dbReference type="FunFam" id="1.10.8.1080:FF:000001">
    <property type="entry name" value="N-acetylmuramic acid 6-phosphate etherase"/>
    <property type="match status" value="1"/>
</dbReference>
<dbReference type="GO" id="GO:0009254">
    <property type="term" value="P:peptidoglycan turnover"/>
    <property type="evidence" value="ECO:0007669"/>
    <property type="project" value="TreeGrafter"/>
</dbReference>
<evidence type="ECO:0000256" key="1">
    <source>
        <dbReference type="ARBA" id="ARBA00011738"/>
    </source>
</evidence>
<dbReference type="InterPro" id="IPR001347">
    <property type="entry name" value="SIS_dom"/>
</dbReference>
<dbReference type="CDD" id="cd05007">
    <property type="entry name" value="SIS_Etherase"/>
    <property type="match status" value="1"/>
</dbReference>
<dbReference type="STRING" id="454171.CP488_02396"/>
<reference evidence="15" key="1">
    <citation type="submission" date="2013-03" db="EMBL/GenBank/DDBJ databases">
        <title>Genome sequence of Chthonomonas calidirosea, the first sequenced genome from the Armatimonadetes phylum (formally candidate division OP10).</title>
        <authorList>
            <person name="Lee K.C.Y."/>
            <person name="Morgan X.C."/>
            <person name="Dunfield P.F."/>
            <person name="Tamas I."/>
            <person name="Houghton K.M."/>
            <person name="Vyssotski M."/>
            <person name="Ryan J.L.J."/>
            <person name="Lagutin K."/>
            <person name="McDonald I.R."/>
            <person name="Stott M.B."/>
        </authorList>
    </citation>
    <scope>NUCLEOTIDE SEQUENCE [LARGE SCALE GENOMIC DNA]</scope>
    <source>
        <strain evidence="15">DSM 23976 / ICMP 18418 / T49</strain>
    </source>
</reference>
<dbReference type="RefSeq" id="WP_016483040.1">
    <property type="nucleotide sequence ID" value="NC_021487.1"/>
</dbReference>
<dbReference type="GO" id="GO:0016835">
    <property type="term" value="F:carbon-oxygen lyase activity"/>
    <property type="evidence" value="ECO:0007669"/>
    <property type="project" value="UniProtKB-UniRule"/>
</dbReference>
<dbReference type="PROSITE" id="PS51464">
    <property type="entry name" value="SIS"/>
    <property type="match status" value="1"/>
</dbReference>
<dbReference type="eggNOG" id="COG2103">
    <property type="taxonomic scope" value="Bacteria"/>
</dbReference>
<dbReference type="AlphaFoldDB" id="S0EYL7"/>
<protein>
    <recommendedName>
        <fullName evidence="9 12">N-acetylmuramic acid 6-phosphate etherase</fullName>
        <shortName evidence="12">MurNAc-6-P etherase</shortName>
        <ecNumber evidence="8 12">4.2.1.126</ecNumber>
    </recommendedName>
    <alternativeName>
        <fullName evidence="11 12">N-acetylmuramic acid 6-phosphate hydrolase</fullName>
    </alternativeName>
    <alternativeName>
        <fullName evidence="10 12">N-acetylmuramic acid 6-phosphate lyase</fullName>
    </alternativeName>
</protein>
<evidence type="ECO:0000313" key="14">
    <source>
        <dbReference type="EMBL" id="CCW35509.1"/>
    </source>
</evidence>
<evidence type="ECO:0000256" key="11">
    <source>
        <dbReference type="ARBA" id="ARBA00084049"/>
    </source>
</evidence>
<dbReference type="HOGENOM" id="CLU_049049_1_1_0"/>
<comment type="function">
    <text evidence="12">Specifically catalyzes the cleavage of the D-lactyl ether substituent of MurNAc 6-phosphate, producing GlcNAc 6-phosphate and D-lactate.</text>
</comment>
<comment type="similarity">
    <text evidence="7 12">Belongs to the GCKR-like family. MurNAc-6-P etherase subfamily.</text>
</comment>
<evidence type="ECO:0000256" key="4">
    <source>
        <dbReference type="ARBA" id="ARBA00051747"/>
    </source>
</evidence>
<gene>
    <name evidence="12" type="primary">murQ</name>
    <name evidence="14" type="ORF">CCALI_01696</name>
</gene>
<dbReference type="Gene3D" id="1.10.8.1080">
    <property type="match status" value="1"/>
</dbReference>
<dbReference type="FunFam" id="3.40.50.10490:FF:000014">
    <property type="entry name" value="N-acetylmuramic acid 6-phosphate etherase"/>
    <property type="match status" value="1"/>
</dbReference>
<dbReference type="InParanoid" id="S0EYL7"/>
<keyword evidence="3 12" id="KW-0119">Carbohydrate metabolism</keyword>
<dbReference type="InterPro" id="IPR005486">
    <property type="entry name" value="Glucokinase_regulatory_CS"/>
</dbReference>
<dbReference type="Pfam" id="PF20741">
    <property type="entry name" value="GKRP-like_C"/>
    <property type="match status" value="1"/>
</dbReference>
<evidence type="ECO:0000256" key="8">
    <source>
        <dbReference type="ARBA" id="ARBA00067056"/>
    </source>
</evidence>
<feature type="active site" description="Proton donor" evidence="12">
    <location>
        <position position="84"/>
    </location>
</feature>
<comment type="catalytic activity">
    <reaction evidence="4 12">
        <text>N-acetyl-D-muramate 6-phosphate + H2O = N-acetyl-D-glucosamine 6-phosphate + (R)-lactate</text>
        <dbReference type="Rhea" id="RHEA:26410"/>
        <dbReference type="ChEBI" id="CHEBI:15377"/>
        <dbReference type="ChEBI" id="CHEBI:16004"/>
        <dbReference type="ChEBI" id="CHEBI:57513"/>
        <dbReference type="ChEBI" id="CHEBI:58722"/>
        <dbReference type="EC" id="4.2.1.126"/>
    </reaction>
</comment>
<dbReference type="GO" id="GO:0097367">
    <property type="term" value="F:carbohydrate derivative binding"/>
    <property type="evidence" value="ECO:0007669"/>
    <property type="project" value="InterPro"/>
</dbReference>
<dbReference type="NCBIfam" id="NF009222">
    <property type="entry name" value="PRK12570.1"/>
    <property type="match status" value="1"/>
</dbReference>
<dbReference type="Pfam" id="PF22645">
    <property type="entry name" value="GKRP_SIS_N"/>
    <property type="match status" value="1"/>
</dbReference>
<dbReference type="PANTHER" id="PTHR10088:SF4">
    <property type="entry name" value="GLUCOKINASE REGULATORY PROTEIN"/>
    <property type="match status" value="1"/>
</dbReference>
<dbReference type="EC" id="4.2.1.126" evidence="8 12"/>
<accession>S0EYL7</accession>
<dbReference type="Gene3D" id="3.40.50.10490">
    <property type="entry name" value="Glucose-6-phosphate isomerase like protein, domain 1"/>
    <property type="match status" value="1"/>
</dbReference>
<evidence type="ECO:0000256" key="2">
    <source>
        <dbReference type="ARBA" id="ARBA00023239"/>
    </source>
</evidence>
<dbReference type="Proteomes" id="UP000014227">
    <property type="component" value="Chromosome I"/>
</dbReference>
<comment type="pathway">
    <text evidence="12">Amino-sugar metabolism; N-acetylmuramate degradation.</text>
</comment>
<evidence type="ECO:0000256" key="10">
    <source>
        <dbReference type="ARBA" id="ARBA00077905"/>
    </source>
</evidence>
<evidence type="ECO:0000256" key="7">
    <source>
        <dbReference type="ARBA" id="ARBA00061234"/>
    </source>
</evidence>
<name>S0EYL7_CHTCT</name>
<dbReference type="GO" id="GO:0097173">
    <property type="term" value="P:N-acetylmuramic acid catabolic process"/>
    <property type="evidence" value="ECO:0007669"/>
    <property type="project" value="UniProtKB-UniPathway"/>
</dbReference>
<dbReference type="GO" id="GO:0046348">
    <property type="term" value="P:amino sugar catabolic process"/>
    <property type="evidence" value="ECO:0007669"/>
    <property type="project" value="InterPro"/>
</dbReference>
<dbReference type="InterPro" id="IPR005488">
    <property type="entry name" value="Etherase_MurQ"/>
</dbReference>
<comment type="pathway">
    <text evidence="5">Amino-sugar metabolism; 1,6-anhydro-N-acetylmuramate degradation.</text>
</comment>
<feature type="active site" evidence="12">
    <location>
        <position position="115"/>
    </location>
</feature>
<keyword evidence="2 12" id="KW-0456">Lyase</keyword>
<keyword evidence="15" id="KW-1185">Reference proteome</keyword>
<evidence type="ECO:0000256" key="5">
    <source>
        <dbReference type="ARBA" id="ARBA00060595"/>
    </source>
</evidence>
<comment type="subunit">
    <text evidence="1 12">Homodimer.</text>
</comment>
<dbReference type="InterPro" id="IPR046348">
    <property type="entry name" value="SIS_dom_sf"/>
</dbReference>
<dbReference type="GO" id="GO:0016803">
    <property type="term" value="F:ether hydrolase activity"/>
    <property type="evidence" value="ECO:0007669"/>
    <property type="project" value="TreeGrafter"/>
</dbReference>
<dbReference type="SUPFAM" id="SSF53697">
    <property type="entry name" value="SIS domain"/>
    <property type="match status" value="1"/>
</dbReference>
<dbReference type="UniPathway" id="UPA00342"/>
<sequence length="298" mass="31509">MSELAKLETEARNPATFDLDRLEPLALVEALHRENYKVAEAVEPLLPHIAQLVEVVAQRLTNGGRLFYVGAGTSGRLGVLDASECHPTFGVPQEMVQGIIAGGPKALTTPVEGAEDDREAGAAEIRARGIGPKDVVVGIAASGRTPFVIGALEAAQASGAVTAAVVNVREAVMSRYAQFTLAAITGPEALTGSTRLKAGTAQKMILNLITTGAMVRMGKAYQNLMVDLKATNTKLRDRAIRIVVEASGTDREQAERALEACDWECKTAIVMLRSRVDAATARARLQAAGGRVREALGE</sequence>
<evidence type="ECO:0000259" key="13">
    <source>
        <dbReference type="PROSITE" id="PS51464"/>
    </source>
</evidence>
<dbReference type="PANTHER" id="PTHR10088">
    <property type="entry name" value="GLUCOKINASE REGULATORY PROTEIN"/>
    <property type="match status" value="1"/>
</dbReference>
<dbReference type="PATRIC" id="fig|1303518.3.peg.1748"/>
<evidence type="ECO:0000256" key="6">
    <source>
        <dbReference type="ARBA" id="ARBA00060672"/>
    </source>
</evidence>
<dbReference type="EMBL" id="HF951689">
    <property type="protein sequence ID" value="CCW35509.1"/>
    <property type="molecule type" value="Genomic_DNA"/>
</dbReference>
<dbReference type="PROSITE" id="PS01272">
    <property type="entry name" value="GCKR"/>
    <property type="match status" value="1"/>
</dbReference>
<dbReference type="FunCoup" id="S0EYL7">
    <property type="interactions" value="63"/>
</dbReference>
<comment type="miscellaneous">
    <text evidence="12">A lyase-type mechanism (elimination/hydration) is suggested for the cleavage of the lactyl ether bond of MurNAc 6-phosphate, with the formation of an alpha,beta-unsaturated aldehyde intermediate with (E)-stereochemistry, followed by the syn addition of water to give product.</text>
</comment>
<comment type="pathway">
    <text evidence="6">Cell wall biogenesis.</text>
</comment>
<dbReference type="NCBIfam" id="TIGR00274">
    <property type="entry name" value="N-acetylmuramic acid 6-phosphate etherase"/>
    <property type="match status" value="1"/>
</dbReference>